<keyword evidence="3" id="KW-1185">Reference proteome</keyword>
<accession>A0A2P6MQM6</accession>
<reference evidence="2 3" key="1">
    <citation type="journal article" date="2018" name="Genome Biol. Evol.">
        <title>Multiple Roots of Fruiting Body Formation in Amoebozoa.</title>
        <authorList>
            <person name="Hillmann F."/>
            <person name="Forbes G."/>
            <person name="Novohradska S."/>
            <person name="Ferling I."/>
            <person name="Riege K."/>
            <person name="Groth M."/>
            <person name="Westermann M."/>
            <person name="Marz M."/>
            <person name="Spaller T."/>
            <person name="Winckler T."/>
            <person name="Schaap P."/>
            <person name="Glockner G."/>
        </authorList>
    </citation>
    <scope>NUCLEOTIDE SEQUENCE [LARGE SCALE GENOMIC DNA]</scope>
    <source>
        <strain evidence="2 3">Jena</strain>
    </source>
</reference>
<comment type="caution">
    <text evidence="2">The sequence shown here is derived from an EMBL/GenBank/DDBJ whole genome shotgun (WGS) entry which is preliminary data.</text>
</comment>
<dbReference type="AlphaFoldDB" id="A0A2P6MQM6"/>
<name>A0A2P6MQM6_9EUKA</name>
<feature type="compositionally biased region" description="Gly residues" evidence="1">
    <location>
        <begin position="364"/>
        <end position="373"/>
    </location>
</feature>
<protein>
    <submittedName>
        <fullName evidence="2">Uncharacterized protein</fullName>
    </submittedName>
</protein>
<feature type="non-terminal residue" evidence="2">
    <location>
        <position position="475"/>
    </location>
</feature>
<sequence length="475" mass="52895">MLRAAIMGLGQAVSLEYFSYESLSLNVYNEDYIVTQVILYKHGLIDVFLYTLWSLCTTVSTPESRISGQPTLQNHPIATIPMQLSLPPPNAQLDGSPSFQVASQEPSASEKTWLLSFQLKTQSCQLDKLLNTDLTNKMEEDNVAPLTKEYIASVLSEVAGGHVSVSSREVSIDLSATGRKCQKDYGQPRTQPPAVGPGGFLHGGPVWYKALEDSVINAEYVRRTRKDFDCSVDGDADPVLYKAMVTWARVPPPKDTPTLIRELSCMYINWYGAFIESAAKIMWKSVYKYRRIANGKIEYMKKTLASYKFTRWMPDDEKKDVEYMPIPVDPNDYERSNLFNLYEPGAYLQKDYSREDSNSSSGGSSSGGGGGVITKGQLRRVMENNLPYDYINDLNDVLKKYNLNTPKRMAGFLAQVRHETAGLTTFYQPIDGGAGAIHMLPANFRIAREDVAEIKSAFTKKFGSCRGGSDRDAGA</sequence>
<proteinExistence type="predicted"/>
<feature type="region of interest" description="Disordered" evidence="1">
    <location>
        <begin position="352"/>
        <end position="374"/>
    </location>
</feature>
<dbReference type="InParanoid" id="A0A2P6MQM6"/>
<dbReference type="EMBL" id="MDYQ01000510">
    <property type="protein sequence ID" value="PRP74011.1"/>
    <property type="molecule type" value="Genomic_DNA"/>
</dbReference>
<evidence type="ECO:0000313" key="3">
    <source>
        <dbReference type="Proteomes" id="UP000241769"/>
    </source>
</evidence>
<evidence type="ECO:0000313" key="2">
    <source>
        <dbReference type="EMBL" id="PRP74011.1"/>
    </source>
</evidence>
<dbReference type="Proteomes" id="UP000241769">
    <property type="component" value="Unassembled WGS sequence"/>
</dbReference>
<organism evidence="2 3">
    <name type="scientific">Planoprotostelium fungivorum</name>
    <dbReference type="NCBI Taxonomy" id="1890364"/>
    <lineage>
        <taxon>Eukaryota</taxon>
        <taxon>Amoebozoa</taxon>
        <taxon>Evosea</taxon>
        <taxon>Variosea</taxon>
        <taxon>Cavosteliida</taxon>
        <taxon>Cavosteliaceae</taxon>
        <taxon>Planoprotostelium</taxon>
    </lineage>
</organism>
<gene>
    <name evidence="2" type="ORF">PROFUN_16455</name>
</gene>
<evidence type="ECO:0000256" key="1">
    <source>
        <dbReference type="SAM" id="MobiDB-lite"/>
    </source>
</evidence>